<dbReference type="AlphaFoldDB" id="A0AAW9DS42"/>
<evidence type="ECO:0000256" key="1">
    <source>
        <dbReference type="SAM" id="SignalP"/>
    </source>
</evidence>
<gene>
    <name evidence="2" type="ORF">SIL87_08915</name>
</gene>
<feature type="chain" id="PRO_5043824419" description="Lipoprotein" evidence="1">
    <location>
        <begin position="18"/>
        <end position="172"/>
    </location>
</feature>
<feature type="signal peptide" evidence="1">
    <location>
        <begin position="1"/>
        <end position="17"/>
    </location>
</feature>
<dbReference type="Proteomes" id="UP001279553">
    <property type="component" value="Unassembled WGS sequence"/>
</dbReference>
<dbReference type="RefSeq" id="WP_319613808.1">
    <property type="nucleotide sequence ID" value="NZ_JAWXYB010000018.1"/>
</dbReference>
<keyword evidence="1" id="KW-0732">Signal</keyword>
<name>A0AAW9DS42_ACIAO</name>
<dbReference type="PROSITE" id="PS51257">
    <property type="entry name" value="PROKAR_LIPOPROTEIN"/>
    <property type="match status" value="1"/>
</dbReference>
<sequence length="172" mass="18331">MTRFVPLAVLLAPLGLAACTGSKTPDLYCPQVAVLQQASRVMLYQGASTDIADQTLDSRITGVAGKCSPAGKDMERVTFRIGFAATNGPASRLTGQTLPYFIAITQGDRIISKRVFPVSFDFRNGAEQAVASTTPIRLMFPRAARSAEQQVLVGFQMNQAELDTATGAATSR</sequence>
<dbReference type="EMBL" id="JAWXYB010000018">
    <property type="protein sequence ID" value="MDX5930882.1"/>
    <property type="molecule type" value="Genomic_DNA"/>
</dbReference>
<keyword evidence="3" id="KW-1185">Reference proteome</keyword>
<evidence type="ECO:0000313" key="2">
    <source>
        <dbReference type="EMBL" id="MDX5930882.1"/>
    </source>
</evidence>
<evidence type="ECO:0008006" key="4">
    <source>
        <dbReference type="Google" id="ProtNLM"/>
    </source>
</evidence>
<evidence type="ECO:0000313" key="3">
    <source>
        <dbReference type="Proteomes" id="UP001279553"/>
    </source>
</evidence>
<accession>A0AAW9DS42</accession>
<organism evidence="2 3">
    <name type="scientific">Acidiphilium acidophilum</name>
    <name type="common">Thiobacillus acidophilus</name>
    <dbReference type="NCBI Taxonomy" id="76588"/>
    <lineage>
        <taxon>Bacteria</taxon>
        <taxon>Pseudomonadati</taxon>
        <taxon>Pseudomonadota</taxon>
        <taxon>Alphaproteobacteria</taxon>
        <taxon>Acetobacterales</taxon>
        <taxon>Acidocellaceae</taxon>
        <taxon>Acidiphilium</taxon>
    </lineage>
</organism>
<comment type="caution">
    <text evidence="2">The sequence shown here is derived from an EMBL/GenBank/DDBJ whole genome shotgun (WGS) entry which is preliminary data.</text>
</comment>
<proteinExistence type="predicted"/>
<reference evidence="2 3" key="1">
    <citation type="submission" date="2023-11" db="EMBL/GenBank/DDBJ databases">
        <title>MicrobeMod: A computational toolkit for identifying prokaryotic methylation and restriction-modification with nanopore sequencing.</title>
        <authorList>
            <person name="Crits-Christoph A."/>
            <person name="Kang S.C."/>
            <person name="Lee H."/>
            <person name="Ostrov N."/>
        </authorList>
    </citation>
    <scope>NUCLEOTIDE SEQUENCE [LARGE SCALE GENOMIC DNA]</scope>
    <source>
        <strain evidence="2 3">DSMZ 700</strain>
    </source>
</reference>
<protein>
    <recommendedName>
        <fullName evidence="4">Lipoprotein</fullName>
    </recommendedName>
</protein>